<dbReference type="InterPro" id="IPR037483">
    <property type="entry name" value="YjjU-like"/>
</dbReference>
<protein>
    <submittedName>
        <fullName evidence="6">Patatin family protein</fullName>
    </submittedName>
</protein>
<feature type="short sequence motif" description="GXSXG" evidence="4">
    <location>
        <begin position="57"/>
        <end position="61"/>
    </location>
</feature>
<evidence type="ECO:0000256" key="1">
    <source>
        <dbReference type="ARBA" id="ARBA00022801"/>
    </source>
</evidence>
<dbReference type="PANTHER" id="PTHR14226">
    <property type="entry name" value="NEUROPATHY TARGET ESTERASE/SWISS CHEESE D.MELANOGASTER"/>
    <property type="match status" value="1"/>
</dbReference>
<dbReference type="Gene3D" id="3.40.1090.10">
    <property type="entry name" value="Cytosolic phospholipase A2 catalytic domain"/>
    <property type="match status" value="2"/>
</dbReference>
<feature type="active site" description="Nucleophile" evidence="4">
    <location>
        <position position="59"/>
    </location>
</feature>
<sequence>MSGKIYSHIDKIPSGSASRKVTEGCLVLEGGAFRGLYSQGFMDAMMKAGINMQCTIGVSAGAMAGMNYVAGQIGRSARVNLRYRHDSRYVGIQAVRHNKGLIGFDFVFDGLKESDPFDGKRFFEPERRFVAVATNCLTGETEYFEKGHCTNIFHAIRASASMPYISKMVDIDGKPYLDGGCSCKIPYQWAIDQGFEKIVVIKTRHADYRKNLKKASETSLAHRIYHTHPEFAHVLEQSDAAYNHQCDELEQLAKEGRIYLVSPSVPMRISRLEKDMEKLGHLYARGYKDAKDQMEQLKAYLGMK</sequence>
<proteinExistence type="predicted"/>
<evidence type="ECO:0000256" key="3">
    <source>
        <dbReference type="ARBA" id="ARBA00023098"/>
    </source>
</evidence>
<comment type="caution">
    <text evidence="4">Lacks conserved residue(s) required for the propagation of feature annotation.</text>
</comment>
<dbReference type="Pfam" id="PF01734">
    <property type="entry name" value="Patatin"/>
    <property type="match status" value="1"/>
</dbReference>
<keyword evidence="1 4" id="KW-0378">Hydrolase</keyword>
<dbReference type="SUPFAM" id="SSF52151">
    <property type="entry name" value="FabD/lysophospholipase-like"/>
    <property type="match status" value="1"/>
</dbReference>
<dbReference type="InterPro" id="IPR002641">
    <property type="entry name" value="PNPLA_dom"/>
</dbReference>
<dbReference type="InterPro" id="IPR050301">
    <property type="entry name" value="NTE"/>
</dbReference>
<feature type="active site" description="Proton acceptor" evidence="4">
    <location>
        <position position="178"/>
    </location>
</feature>
<feature type="domain" description="PNPLA" evidence="5">
    <location>
        <begin position="26"/>
        <end position="191"/>
    </location>
</feature>
<keyword evidence="3 4" id="KW-0443">Lipid metabolism</keyword>
<dbReference type="EMBL" id="JBBMFC010000001">
    <property type="protein sequence ID" value="MEQ2577263.1"/>
    <property type="molecule type" value="Genomic_DNA"/>
</dbReference>
<evidence type="ECO:0000313" key="6">
    <source>
        <dbReference type="EMBL" id="MEQ2577263.1"/>
    </source>
</evidence>
<evidence type="ECO:0000313" key="7">
    <source>
        <dbReference type="Proteomes" id="UP001470288"/>
    </source>
</evidence>
<accession>A0ABV1HWF5</accession>
<name>A0ABV1HWF5_9FIRM</name>
<dbReference type="InterPro" id="IPR045943">
    <property type="entry name" value="DUF6363"/>
</dbReference>
<evidence type="ECO:0000256" key="2">
    <source>
        <dbReference type="ARBA" id="ARBA00022963"/>
    </source>
</evidence>
<dbReference type="RefSeq" id="WP_147601900.1">
    <property type="nucleotide sequence ID" value="NZ_JBBMFC010000001.1"/>
</dbReference>
<evidence type="ECO:0000259" key="5">
    <source>
        <dbReference type="PROSITE" id="PS51635"/>
    </source>
</evidence>
<feature type="short sequence motif" description="DGA/G" evidence="4">
    <location>
        <begin position="178"/>
        <end position="180"/>
    </location>
</feature>
<dbReference type="InterPro" id="IPR016035">
    <property type="entry name" value="Acyl_Trfase/lysoPLipase"/>
</dbReference>
<dbReference type="Proteomes" id="UP001470288">
    <property type="component" value="Unassembled WGS sequence"/>
</dbReference>
<keyword evidence="2 4" id="KW-0442">Lipid degradation</keyword>
<keyword evidence="7" id="KW-1185">Reference proteome</keyword>
<evidence type="ECO:0000256" key="4">
    <source>
        <dbReference type="PROSITE-ProRule" id="PRU01161"/>
    </source>
</evidence>
<dbReference type="Pfam" id="PF19890">
    <property type="entry name" value="DUF6363"/>
    <property type="match status" value="1"/>
</dbReference>
<comment type="caution">
    <text evidence="6">The sequence shown here is derived from an EMBL/GenBank/DDBJ whole genome shotgun (WGS) entry which is preliminary data.</text>
</comment>
<organism evidence="6 7">
    <name type="scientific">Hominiventricola aquisgranensis</name>
    <dbReference type="NCBI Taxonomy" id="3133164"/>
    <lineage>
        <taxon>Bacteria</taxon>
        <taxon>Bacillati</taxon>
        <taxon>Bacillota</taxon>
        <taxon>Clostridia</taxon>
        <taxon>Lachnospirales</taxon>
        <taxon>Lachnospiraceae</taxon>
        <taxon>Hominiventricola</taxon>
    </lineage>
</organism>
<gene>
    <name evidence="6" type="ORF">WMO62_00215</name>
</gene>
<dbReference type="PROSITE" id="PS51635">
    <property type="entry name" value="PNPLA"/>
    <property type="match status" value="1"/>
</dbReference>
<dbReference type="CDD" id="cd07208">
    <property type="entry name" value="Pat_hypo_Ecoli_yjju_like"/>
    <property type="match status" value="1"/>
</dbReference>
<dbReference type="PANTHER" id="PTHR14226:SF25">
    <property type="entry name" value="PHOSPHOESTERASE"/>
    <property type="match status" value="1"/>
</dbReference>
<reference evidence="6 7" key="1">
    <citation type="submission" date="2024-03" db="EMBL/GenBank/DDBJ databases">
        <title>Human intestinal bacterial collection.</title>
        <authorList>
            <person name="Pauvert C."/>
            <person name="Hitch T.C.A."/>
            <person name="Clavel T."/>
        </authorList>
    </citation>
    <scope>NUCLEOTIDE SEQUENCE [LARGE SCALE GENOMIC DNA]</scope>
    <source>
        <strain evidence="6 7">CLA-AA-H78B</strain>
    </source>
</reference>